<dbReference type="AlphaFoldDB" id="A0A6A6TF60"/>
<accession>A0A6A6TF60</accession>
<protein>
    <recommendedName>
        <fullName evidence="4">G-protein coupled receptors family 2 profile 2 domain-containing protein</fullName>
    </recommendedName>
</protein>
<dbReference type="EMBL" id="MU004319">
    <property type="protein sequence ID" value="KAF2657961.1"/>
    <property type="molecule type" value="Genomic_DNA"/>
</dbReference>
<dbReference type="InterPro" id="IPR053247">
    <property type="entry name" value="GPCR_GPR1/git3-like"/>
</dbReference>
<feature type="transmembrane region" description="Helical" evidence="1">
    <location>
        <begin position="292"/>
        <end position="311"/>
    </location>
</feature>
<feature type="transmembrane region" description="Helical" evidence="1">
    <location>
        <begin position="360"/>
        <end position="379"/>
    </location>
</feature>
<evidence type="ECO:0008006" key="4">
    <source>
        <dbReference type="Google" id="ProtNLM"/>
    </source>
</evidence>
<name>A0A6A6TF60_9PLEO</name>
<feature type="non-terminal residue" evidence="2">
    <location>
        <position position="420"/>
    </location>
</feature>
<feature type="transmembrane region" description="Helical" evidence="1">
    <location>
        <begin position="182"/>
        <end position="205"/>
    </location>
</feature>
<feature type="transmembrane region" description="Helical" evidence="1">
    <location>
        <begin position="102"/>
        <end position="121"/>
    </location>
</feature>
<feature type="transmembrane region" description="Helical" evidence="1">
    <location>
        <begin position="71"/>
        <end position="90"/>
    </location>
</feature>
<organism evidence="2 3">
    <name type="scientific">Lophiostoma macrostomum CBS 122681</name>
    <dbReference type="NCBI Taxonomy" id="1314788"/>
    <lineage>
        <taxon>Eukaryota</taxon>
        <taxon>Fungi</taxon>
        <taxon>Dikarya</taxon>
        <taxon>Ascomycota</taxon>
        <taxon>Pezizomycotina</taxon>
        <taxon>Dothideomycetes</taxon>
        <taxon>Pleosporomycetidae</taxon>
        <taxon>Pleosporales</taxon>
        <taxon>Lophiostomataceae</taxon>
        <taxon>Lophiostoma</taxon>
    </lineage>
</organism>
<reference evidence="2" key="1">
    <citation type="journal article" date="2020" name="Stud. Mycol.">
        <title>101 Dothideomycetes genomes: a test case for predicting lifestyles and emergence of pathogens.</title>
        <authorList>
            <person name="Haridas S."/>
            <person name="Albert R."/>
            <person name="Binder M."/>
            <person name="Bloem J."/>
            <person name="Labutti K."/>
            <person name="Salamov A."/>
            <person name="Andreopoulos B."/>
            <person name="Baker S."/>
            <person name="Barry K."/>
            <person name="Bills G."/>
            <person name="Bluhm B."/>
            <person name="Cannon C."/>
            <person name="Castanera R."/>
            <person name="Culley D."/>
            <person name="Daum C."/>
            <person name="Ezra D."/>
            <person name="Gonzalez J."/>
            <person name="Henrissat B."/>
            <person name="Kuo A."/>
            <person name="Liang C."/>
            <person name="Lipzen A."/>
            <person name="Lutzoni F."/>
            <person name="Magnuson J."/>
            <person name="Mondo S."/>
            <person name="Nolan M."/>
            <person name="Ohm R."/>
            <person name="Pangilinan J."/>
            <person name="Park H.-J."/>
            <person name="Ramirez L."/>
            <person name="Alfaro M."/>
            <person name="Sun H."/>
            <person name="Tritt A."/>
            <person name="Yoshinaga Y."/>
            <person name="Zwiers L.-H."/>
            <person name="Turgeon B."/>
            <person name="Goodwin S."/>
            <person name="Spatafora J."/>
            <person name="Crous P."/>
            <person name="Grigoriev I."/>
        </authorList>
    </citation>
    <scope>NUCLEOTIDE SEQUENCE</scope>
    <source>
        <strain evidence="2">CBS 122681</strain>
    </source>
</reference>
<dbReference type="PANTHER" id="PTHR42058">
    <property type="entry name" value="G_PROTEIN_RECEP_F2_4 DOMAIN-CONTAINING PROTEIN"/>
    <property type="match status" value="1"/>
</dbReference>
<evidence type="ECO:0000313" key="2">
    <source>
        <dbReference type="EMBL" id="KAF2657961.1"/>
    </source>
</evidence>
<keyword evidence="1" id="KW-0472">Membrane</keyword>
<proteinExistence type="predicted"/>
<dbReference type="Proteomes" id="UP000799324">
    <property type="component" value="Unassembled WGS sequence"/>
</dbReference>
<evidence type="ECO:0000313" key="3">
    <source>
        <dbReference type="Proteomes" id="UP000799324"/>
    </source>
</evidence>
<dbReference type="OrthoDB" id="26203at2759"/>
<sequence>MPLGEFANTTTVRCTPPLLDEALFSKTGGYQPGRYCGLGSFEDGTTCCFPCPIQDYLYPPEWKQQLRVPNYLSILSVILCCFLLLSFAVLPASHTHRHYLSVGLLFPVLFISLSFVIPVAVDPHMCYDEITPNDMRSSHSCAWTGALVALGGLGCAIWVFLRSLWLHIRIFWDRDLGRKFKWGSIIVGTVVPLIFLIALLAATGFSFRMGQTCLPNHENAIVTFWAWLVSFAIAGFLLQVVTTGYCIYIYVRSLRRERQRQSDNSIQRGEAIAKVETWKYVKNMFLLQWRNILVSIFTIVGSIAFFIVFWTQDSKLGHVFNDPKNIKPVKTWIICLTLSRGDKEECRKYVKNFTVPQETVLTSLILASLVGIEIFILLFRVSMLRAWRDLLKSLFYRAHRGRPPTPELTSLDLPPSPRKR</sequence>
<evidence type="ECO:0000256" key="1">
    <source>
        <dbReference type="SAM" id="Phobius"/>
    </source>
</evidence>
<feature type="transmembrane region" description="Helical" evidence="1">
    <location>
        <begin position="225"/>
        <end position="251"/>
    </location>
</feature>
<feature type="transmembrane region" description="Helical" evidence="1">
    <location>
        <begin position="141"/>
        <end position="161"/>
    </location>
</feature>
<gene>
    <name evidence="2" type="ORF">K491DRAFT_565293</name>
</gene>
<keyword evidence="1" id="KW-0812">Transmembrane</keyword>
<dbReference type="Gene3D" id="1.20.1070.10">
    <property type="entry name" value="Rhodopsin 7-helix transmembrane proteins"/>
    <property type="match status" value="1"/>
</dbReference>
<dbReference type="PANTHER" id="PTHR42058:SF1">
    <property type="entry name" value="G-PROTEIN COUPLED RECEPTORS FAMILY 2 PROFILE 2 DOMAIN-CONTAINING PROTEIN"/>
    <property type="match status" value="1"/>
</dbReference>
<keyword evidence="3" id="KW-1185">Reference proteome</keyword>
<keyword evidence="1" id="KW-1133">Transmembrane helix</keyword>